<dbReference type="InterPro" id="IPR002035">
    <property type="entry name" value="VWF_A"/>
</dbReference>
<feature type="domain" description="VWFA" evidence="1">
    <location>
        <begin position="86"/>
        <end position="284"/>
    </location>
</feature>
<reference evidence="2" key="1">
    <citation type="submission" date="2022-10" db="EMBL/GenBank/DDBJ databases">
        <title>Culturing micro-colonial fungi from biological soil crusts in the Mojave desert and describing Neophaeococcomyces mojavensis, and introducing the new genera and species Taxawa tesnikishii.</title>
        <authorList>
            <person name="Kurbessoian T."/>
            <person name="Stajich J.E."/>
        </authorList>
    </citation>
    <scope>NUCLEOTIDE SEQUENCE</scope>
    <source>
        <strain evidence="2">TK_41</strain>
    </source>
</reference>
<dbReference type="Proteomes" id="UP001172673">
    <property type="component" value="Unassembled WGS sequence"/>
</dbReference>
<evidence type="ECO:0000313" key="2">
    <source>
        <dbReference type="EMBL" id="KAJ9615023.1"/>
    </source>
</evidence>
<protein>
    <recommendedName>
        <fullName evidence="1">VWFA domain-containing protein</fullName>
    </recommendedName>
</protein>
<organism evidence="2 3">
    <name type="scientific">Cladophialophora chaetospira</name>
    <dbReference type="NCBI Taxonomy" id="386627"/>
    <lineage>
        <taxon>Eukaryota</taxon>
        <taxon>Fungi</taxon>
        <taxon>Dikarya</taxon>
        <taxon>Ascomycota</taxon>
        <taxon>Pezizomycotina</taxon>
        <taxon>Eurotiomycetes</taxon>
        <taxon>Chaetothyriomycetidae</taxon>
        <taxon>Chaetothyriales</taxon>
        <taxon>Herpotrichiellaceae</taxon>
        <taxon>Cladophialophora</taxon>
    </lineage>
</organism>
<dbReference type="SUPFAM" id="SSF51294">
    <property type="entry name" value="Hedgehog/intein (Hint) domain"/>
    <property type="match status" value="1"/>
</dbReference>
<dbReference type="AlphaFoldDB" id="A0AA39CMR1"/>
<dbReference type="InterPro" id="IPR039510">
    <property type="entry name" value="Vint_dom"/>
</dbReference>
<dbReference type="SUPFAM" id="SSF53300">
    <property type="entry name" value="vWA-like"/>
    <property type="match status" value="1"/>
</dbReference>
<dbReference type="PANTHER" id="PTHR10579">
    <property type="entry name" value="CALCIUM-ACTIVATED CHLORIDE CHANNEL REGULATOR"/>
    <property type="match status" value="1"/>
</dbReference>
<keyword evidence="3" id="KW-1185">Reference proteome</keyword>
<dbReference type="InterPro" id="IPR051266">
    <property type="entry name" value="CLCR"/>
</dbReference>
<evidence type="ECO:0000313" key="3">
    <source>
        <dbReference type="Proteomes" id="UP001172673"/>
    </source>
</evidence>
<evidence type="ECO:0000259" key="1">
    <source>
        <dbReference type="PROSITE" id="PS50234"/>
    </source>
</evidence>
<dbReference type="EMBL" id="JAPDRK010000002">
    <property type="protein sequence ID" value="KAJ9615023.1"/>
    <property type="molecule type" value="Genomic_DNA"/>
</dbReference>
<dbReference type="PROSITE" id="PS50234">
    <property type="entry name" value="VWFA"/>
    <property type="match status" value="1"/>
</dbReference>
<dbReference type="InterPro" id="IPR032838">
    <property type="entry name" value="Vwaint_dom"/>
</dbReference>
<comment type="caution">
    <text evidence="2">The sequence shown here is derived from an EMBL/GenBank/DDBJ whole genome shotgun (WGS) entry which is preliminary data.</text>
</comment>
<dbReference type="PANTHER" id="PTHR10579:SF156">
    <property type="entry name" value="VWFA DOMAIN-CONTAINING PROTEIN"/>
    <property type="match status" value="1"/>
</dbReference>
<dbReference type="Pfam" id="PF14623">
    <property type="entry name" value="Vint"/>
    <property type="match status" value="1"/>
</dbReference>
<dbReference type="Gene3D" id="3.40.50.410">
    <property type="entry name" value="von Willebrand factor, type A domain"/>
    <property type="match status" value="1"/>
</dbReference>
<name>A0AA39CMR1_9EURO</name>
<dbReference type="InterPro" id="IPR036844">
    <property type="entry name" value="Hint_dom_sf"/>
</dbReference>
<sequence length="760" mass="83383">MVRKARSVFTLASSAYAVGKLQHNMPSEHLAIKEKQQELAFRPRTDSSIGEQAHLRIHPLRESDAFIVSVQPPKVPEYGLERASCDIVLVIDVSGSMSSAAPLPEAEDGNDREAAGLSILDLVKHAAKTILETLGPDDRLGIVTFSDDATVVQELTFMSSSHKKKTLAKIESLREDASTNLWAGIRTGLQLFSKTDLVDNVQGLYILTDGMPNHMCPKQGYVKKLTPLLEDAAIKRAPIPTIHTFGFGYHIESNLMHSIAEVGKGNYSFIPDAGMIGTAFVHSVANLYTTMGTSASVEIELPKGRNLAATGGMTLKQGDRGHTLELGNIQYGQSRDLVFLCPNGIQEDTGISATLNYTLANGTSHQVQTQAMFSDAPALPQNLIHYHMHRAQICDLLASLFPLKENGEHMEIKHKTAIDDAQSRLKALIWTVQSSPFAATSEVQALLDDLTGDEPHGQISKALMSTTEKNYWHKWGRHYLPSLLHAHQRQICNTFKDPGPLLYGKDSPLFVKCRTELDAAFDNLPAPKPSRPRRVEYTYNSRGAVTGTRTVAHKNITMSSYNSSTAPCFEGNCLVTMGDGNRLPIKSLKPGMSVWTPMGSRAIAAILKTRVRGEQQKLCRVGELLVTPWHPIKHNGRWVFPRQVAKRSLSFSGSVYSILLAPFGHADGHAIKIGGQICVTLGHGLVTRSKNDIRSHQFFGNYGRVALAALRLPLDRNQHLRCGGMMRDAKTGLACGFARPDVARTVKRTLRVGTKTRCLA</sequence>
<gene>
    <name evidence="2" type="ORF">H2200_001097</name>
</gene>
<dbReference type="SMART" id="SM00327">
    <property type="entry name" value="VWA"/>
    <property type="match status" value="1"/>
</dbReference>
<dbReference type="InterPro" id="IPR036465">
    <property type="entry name" value="vWFA_dom_sf"/>
</dbReference>
<proteinExistence type="predicted"/>
<dbReference type="Pfam" id="PF14624">
    <property type="entry name" value="Vwaint"/>
    <property type="match status" value="1"/>
</dbReference>
<accession>A0AA39CMR1</accession>
<dbReference type="Pfam" id="PF00092">
    <property type="entry name" value="VWA"/>
    <property type="match status" value="1"/>
</dbReference>